<evidence type="ECO:0000256" key="1">
    <source>
        <dbReference type="SAM" id="MobiDB-lite"/>
    </source>
</evidence>
<evidence type="ECO:0000313" key="2">
    <source>
        <dbReference type="EMBL" id="ERN07803.1"/>
    </source>
</evidence>
<dbReference type="HOGENOM" id="CLU_1333539_0_0_1"/>
<organism evidence="2 3">
    <name type="scientific">Amborella trichopoda</name>
    <dbReference type="NCBI Taxonomy" id="13333"/>
    <lineage>
        <taxon>Eukaryota</taxon>
        <taxon>Viridiplantae</taxon>
        <taxon>Streptophyta</taxon>
        <taxon>Embryophyta</taxon>
        <taxon>Tracheophyta</taxon>
        <taxon>Spermatophyta</taxon>
        <taxon>Magnoliopsida</taxon>
        <taxon>Amborellales</taxon>
        <taxon>Amborellaceae</taxon>
        <taxon>Amborella</taxon>
    </lineage>
</organism>
<accession>W1PII1</accession>
<feature type="region of interest" description="Disordered" evidence="1">
    <location>
        <begin position="145"/>
        <end position="171"/>
    </location>
</feature>
<dbReference type="Gramene" id="ERN07803">
    <property type="protein sequence ID" value="ERN07803"/>
    <property type="gene ID" value="AMTR_s00012p00154040"/>
</dbReference>
<dbReference type="Proteomes" id="UP000017836">
    <property type="component" value="Unassembled WGS sequence"/>
</dbReference>
<gene>
    <name evidence="2" type="ORF">AMTR_s00012p00154040</name>
</gene>
<dbReference type="AlphaFoldDB" id="W1PII1"/>
<protein>
    <submittedName>
        <fullName evidence="2">Uncharacterized protein</fullName>
    </submittedName>
</protein>
<reference evidence="3" key="1">
    <citation type="journal article" date="2013" name="Science">
        <title>The Amborella genome and the evolution of flowering plants.</title>
        <authorList>
            <consortium name="Amborella Genome Project"/>
        </authorList>
    </citation>
    <scope>NUCLEOTIDE SEQUENCE [LARGE SCALE GENOMIC DNA]</scope>
</reference>
<name>W1PII1_AMBTC</name>
<dbReference type="EMBL" id="KI393609">
    <property type="protein sequence ID" value="ERN07803.1"/>
    <property type="molecule type" value="Genomic_DNA"/>
</dbReference>
<sequence length="206" mass="22665">MSLVPFYSIRGISATRSRSRSMGQVKEMTDATEIPAWTMKVGLKWSSRSETSQSTVEQQHNLKQYAPKSQTLHVVECFEQVEPLQAVISAPRSYLSYHVPLAPIPGHSTQAASIAPHHPTSAPSEHIFNAPLIRSHNQGGFPLNLKRFSSNTPEQPPLPSRNESLHVPHGLHGISTQGIPWPLQNESDSEALNLDPIITAPTPHPL</sequence>
<evidence type="ECO:0000313" key="3">
    <source>
        <dbReference type="Proteomes" id="UP000017836"/>
    </source>
</evidence>
<proteinExistence type="predicted"/>
<keyword evidence="3" id="KW-1185">Reference proteome</keyword>